<evidence type="ECO:0000259" key="5">
    <source>
        <dbReference type="PROSITE" id="PS01124"/>
    </source>
</evidence>
<keyword evidence="4" id="KW-0472">Membrane</keyword>
<keyword evidence="3" id="KW-0804">Transcription</keyword>
<evidence type="ECO:0000256" key="1">
    <source>
        <dbReference type="ARBA" id="ARBA00023015"/>
    </source>
</evidence>
<dbReference type="EMBL" id="JAAFZH010000012">
    <property type="protein sequence ID" value="NDU97642.1"/>
    <property type="molecule type" value="Genomic_DNA"/>
</dbReference>
<dbReference type="SUPFAM" id="SSF46689">
    <property type="entry name" value="Homeodomain-like"/>
    <property type="match status" value="1"/>
</dbReference>
<evidence type="ECO:0000313" key="7">
    <source>
        <dbReference type="Proteomes" id="UP000474175"/>
    </source>
</evidence>
<dbReference type="InterPro" id="IPR018060">
    <property type="entry name" value="HTH_AraC"/>
</dbReference>
<feature type="transmembrane region" description="Helical" evidence="4">
    <location>
        <begin position="6"/>
        <end position="28"/>
    </location>
</feature>
<name>A0A6L9LE49_9BACT</name>
<evidence type="ECO:0000256" key="4">
    <source>
        <dbReference type="SAM" id="Phobius"/>
    </source>
</evidence>
<evidence type="ECO:0000256" key="3">
    <source>
        <dbReference type="ARBA" id="ARBA00023163"/>
    </source>
</evidence>
<feature type="transmembrane region" description="Helical" evidence="4">
    <location>
        <begin position="98"/>
        <end position="118"/>
    </location>
</feature>
<dbReference type="AlphaFoldDB" id="A0A6L9LE49"/>
<sequence length="392" mass="44899">MDASFHLFDSIVILGIMQGLLYTALLLIKYGQYPSKRLLALTLFVFCILSAKILLHTLGLWQKPAIRYFPLAFDLTLQPLLYLYAVSLTQKQFQFKRIYFLHFVPTLVFLVHAIVVYIQTQSTDNLALKDQIAEGLAFNTVKQVEDFLSVVMGGVYGFMSLHRLNIYRKWLFATISSTSYPTYTWLRNVLIVTGGVWVLLTLNILLDVSFSYSFPYFLHWQFFYLYLVVSVYYLAIMGYQQPPFEVAFDVSTVDTALKQKPVGLTQEQMEDVRNKLDIALEQERVFLDPDLHLNALAERLQLSPGLVSAVINSEYSMSFRSLINERRVEEVKLRLVNPDYSHLSILGIALESGFNSEASFYRVFKSSTGVSPKQYSAQKALKTVNESSQKPI</sequence>
<gene>
    <name evidence="6" type="ORF">GK108_22350</name>
</gene>
<feature type="transmembrane region" description="Helical" evidence="4">
    <location>
        <begin position="67"/>
        <end position="86"/>
    </location>
</feature>
<dbReference type="SMART" id="SM00342">
    <property type="entry name" value="HTH_ARAC"/>
    <property type="match status" value="1"/>
</dbReference>
<dbReference type="InterPro" id="IPR018062">
    <property type="entry name" value="HTH_AraC-typ_CS"/>
</dbReference>
<dbReference type="PROSITE" id="PS01124">
    <property type="entry name" value="HTH_ARAC_FAMILY_2"/>
    <property type="match status" value="1"/>
</dbReference>
<dbReference type="PANTHER" id="PTHR43280">
    <property type="entry name" value="ARAC-FAMILY TRANSCRIPTIONAL REGULATOR"/>
    <property type="match status" value="1"/>
</dbReference>
<dbReference type="GO" id="GO:0043565">
    <property type="term" value="F:sequence-specific DNA binding"/>
    <property type="evidence" value="ECO:0007669"/>
    <property type="project" value="InterPro"/>
</dbReference>
<dbReference type="InterPro" id="IPR009057">
    <property type="entry name" value="Homeodomain-like_sf"/>
</dbReference>
<accession>A0A6L9LE49</accession>
<feature type="domain" description="HTH araC/xylS-type" evidence="5">
    <location>
        <begin position="270"/>
        <end position="378"/>
    </location>
</feature>
<evidence type="ECO:0000313" key="6">
    <source>
        <dbReference type="EMBL" id="NDU97642.1"/>
    </source>
</evidence>
<dbReference type="Proteomes" id="UP000474175">
    <property type="component" value="Unassembled WGS sequence"/>
</dbReference>
<feature type="transmembrane region" description="Helical" evidence="4">
    <location>
        <begin position="185"/>
        <end position="206"/>
    </location>
</feature>
<dbReference type="Pfam" id="PF12833">
    <property type="entry name" value="HTH_18"/>
    <property type="match status" value="1"/>
</dbReference>
<dbReference type="Gene3D" id="1.10.10.60">
    <property type="entry name" value="Homeodomain-like"/>
    <property type="match status" value="1"/>
</dbReference>
<evidence type="ECO:0000256" key="2">
    <source>
        <dbReference type="ARBA" id="ARBA00023125"/>
    </source>
</evidence>
<keyword evidence="2" id="KW-0238">DNA-binding</keyword>
<dbReference type="PANTHER" id="PTHR43280:SF29">
    <property type="entry name" value="ARAC-FAMILY TRANSCRIPTIONAL REGULATOR"/>
    <property type="match status" value="1"/>
</dbReference>
<keyword evidence="1" id="KW-0805">Transcription regulation</keyword>
<dbReference type="RefSeq" id="WP_163953301.1">
    <property type="nucleotide sequence ID" value="NZ_JAAFZH010000012.1"/>
</dbReference>
<comment type="caution">
    <text evidence="6">The sequence shown here is derived from an EMBL/GenBank/DDBJ whole genome shotgun (WGS) entry which is preliminary data.</text>
</comment>
<keyword evidence="7" id="KW-1185">Reference proteome</keyword>
<feature type="transmembrane region" description="Helical" evidence="4">
    <location>
        <begin position="147"/>
        <end position="164"/>
    </location>
</feature>
<keyword evidence="4" id="KW-1133">Transmembrane helix</keyword>
<proteinExistence type="predicted"/>
<feature type="transmembrane region" description="Helical" evidence="4">
    <location>
        <begin position="40"/>
        <end position="61"/>
    </location>
</feature>
<organism evidence="6 7">
    <name type="scientific">Spirosoma terrae</name>
    <dbReference type="NCBI Taxonomy" id="1968276"/>
    <lineage>
        <taxon>Bacteria</taxon>
        <taxon>Pseudomonadati</taxon>
        <taxon>Bacteroidota</taxon>
        <taxon>Cytophagia</taxon>
        <taxon>Cytophagales</taxon>
        <taxon>Cytophagaceae</taxon>
        <taxon>Spirosoma</taxon>
    </lineage>
</organism>
<dbReference type="PROSITE" id="PS00041">
    <property type="entry name" value="HTH_ARAC_FAMILY_1"/>
    <property type="match status" value="1"/>
</dbReference>
<feature type="transmembrane region" description="Helical" evidence="4">
    <location>
        <begin position="218"/>
        <end position="235"/>
    </location>
</feature>
<protein>
    <submittedName>
        <fullName evidence="6">Helix-turn-helix transcriptional regulator</fullName>
    </submittedName>
</protein>
<dbReference type="GO" id="GO:0003700">
    <property type="term" value="F:DNA-binding transcription factor activity"/>
    <property type="evidence" value="ECO:0007669"/>
    <property type="project" value="InterPro"/>
</dbReference>
<keyword evidence="4" id="KW-0812">Transmembrane</keyword>
<reference evidence="6 7" key="1">
    <citation type="submission" date="2020-02" db="EMBL/GenBank/DDBJ databases">
        <title>Draft genome sequence of two Spirosoma agri KCTC 52727 and Spirosoma terrae KCTC 52035.</title>
        <authorList>
            <person name="Rojas J."/>
            <person name="Ambika Manirajan B."/>
            <person name="Suarez C."/>
            <person name="Ratering S."/>
            <person name="Schnell S."/>
        </authorList>
    </citation>
    <scope>NUCLEOTIDE SEQUENCE [LARGE SCALE GENOMIC DNA]</scope>
    <source>
        <strain evidence="6 7">KCTC 52035</strain>
    </source>
</reference>